<dbReference type="Gene3D" id="3.40.710.10">
    <property type="entry name" value="DD-peptidase/beta-lactamase superfamily"/>
    <property type="match status" value="2"/>
</dbReference>
<sequence>MSPRAAALLRRAGLGRGTAWAATELRRVDGAVRVAVGAGAVGLVIALVAIAATGPWSGGQRVAERSWAAGRDGAGRTGHTGDTAAGVPPSAPEVLAGLGPGPAPQTGSAVPLPTAQGLDNALSPLFDDPALGAVRTGVVLDAATGRQLYGHDADTPSAPASTTKIATAVAALQSLGADFRIPTTVVPGGAPGSIVLVGGGDPTLTAQPTPPGADPDSNPASLRDLADATARTLKERGWTNVRLSYDTSLYSGPLLRALDVGDNITPVTALMADEGRVDPNSTEAAPRVADPAGSAAQTFAGLLRDRGITVDGNVGPGTAPAGEEARIAEVDSMPLSALVERMLTNSDNDIAEALARQTAISLGKPVSFDGSAQAISQALGKLGLPLAGTTFHDGSGLDRDDRLTAQLLARLLFTAADPGHPQLRPVLSGLPIAGFTGTLSDRFRGSQETTASDAAGLVHAKTGTLTGVNTLAGTVVDADGRLLLFAFMASGTAHADTAVSALDRLASTVTNCGCR</sequence>
<keyword evidence="6" id="KW-1185">Reference proteome</keyword>
<evidence type="ECO:0000256" key="4">
    <source>
        <dbReference type="SAM" id="Phobius"/>
    </source>
</evidence>
<dbReference type="InterPro" id="IPR000667">
    <property type="entry name" value="Peptidase_S13"/>
</dbReference>
<evidence type="ECO:0000256" key="2">
    <source>
        <dbReference type="ARBA" id="ARBA00022801"/>
    </source>
</evidence>
<dbReference type="RefSeq" id="WP_275821547.1">
    <property type="nucleotide sequence ID" value="NZ_BAAANM010000024.1"/>
</dbReference>
<feature type="transmembrane region" description="Helical" evidence="4">
    <location>
        <begin position="31"/>
        <end position="52"/>
    </location>
</feature>
<evidence type="ECO:0000256" key="1">
    <source>
        <dbReference type="ARBA" id="ARBA00006096"/>
    </source>
</evidence>
<comment type="caution">
    <text evidence="5">The sequence shown here is derived from an EMBL/GenBank/DDBJ whole genome shotgun (WGS) entry which is preliminary data.</text>
</comment>
<dbReference type="PANTHER" id="PTHR30023:SF0">
    <property type="entry name" value="PENICILLIN-SENSITIVE CARBOXYPEPTIDASE A"/>
    <property type="match status" value="1"/>
</dbReference>
<feature type="region of interest" description="Disordered" evidence="3">
    <location>
        <begin position="200"/>
        <end position="220"/>
    </location>
</feature>
<keyword evidence="4" id="KW-0812">Transmembrane</keyword>
<reference evidence="5 6" key="1">
    <citation type="submission" date="2023-03" db="EMBL/GenBank/DDBJ databases">
        <title>Draft genome sequence of type strain Streptomyces ferralitis JCM 14344.</title>
        <authorList>
            <person name="Klaysubun C."/>
            <person name="Duangmal K."/>
        </authorList>
    </citation>
    <scope>NUCLEOTIDE SEQUENCE [LARGE SCALE GENOMIC DNA]</scope>
    <source>
        <strain evidence="5 6">JCM 14344</strain>
    </source>
</reference>
<keyword evidence="4" id="KW-0472">Membrane</keyword>
<dbReference type="InterPro" id="IPR012338">
    <property type="entry name" value="Beta-lactam/transpept-like"/>
</dbReference>
<keyword evidence="5" id="KW-0121">Carboxypeptidase</keyword>
<keyword evidence="2 5" id="KW-0378">Hydrolase</keyword>
<accession>A0ABT5ZA87</accession>
<organism evidence="5 6">
    <name type="scientific">Streptantibioticus ferralitis</name>
    <dbReference type="NCBI Taxonomy" id="236510"/>
    <lineage>
        <taxon>Bacteria</taxon>
        <taxon>Bacillati</taxon>
        <taxon>Actinomycetota</taxon>
        <taxon>Actinomycetes</taxon>
        <taxon>Kitasatosporales</taxon>
        <taxon>Streptomycetaceae</taxon>
        <taxon>Streptantibioticus</taxon>
    </lineage>
</organism>
<dbReference type="Pfam" id="PF02113">
    <property type="entry name" value="Peptidase_S13"/>
    <property type="match status" value="1"/>
</dbReference>
<dbReference type="EMBL" id="JARHTQ010000038">
    <property type="protein sequence ID" value="MDF2260679.1"/>
    <property type="molecule type" value="Genomic_DNA"/>
</dbReference>
<evidence type="ECO:0000256" key="3">
    <source>
        <dbReference type="SAM" id="MobiDB-lite"/>
    </source>
</evidence>
<dbReference type="EC" id="3.4.16.4" evidence="5"/>
<dbReference type="Gene3D" id="3.50.80.20">
    <property type="entry name" value="D-Ala-D-Ala carboxypeptidase C, peptidase S13"/>
    <property type="match status" value="1"/>
</dbReference>
<dbReference type="SUPFAM" id="SSF56601">
    <property type="entry name" value="beta-lactamase/transpeptidase-like"/>
    <property type="match status" value="1"/>
</dbReference>
<dbReference type="PRINTS" id="PR00922">
    <property type="entry name" value="DADACBPTASE3"/>
</dbReference>
<feature type="region of interest" description="Disordered" evidence="3">
    <location>
        <begin position="70"/>
        <end position="114"/>
    </location>
</feature>
<keyword evidence="5" id="KW-0645">Protease</keyword>
<name>A0ABT5ZA87_9ACTN</name>
<proteinExistence type="inferred from homology"/>
<gene>
    <name evidence="5" type="primary">dacB</name>
    <name evidence="5" type="ORF">P2L57_34695</name>
</gene>
<dbReference type="GO" id="GO:0009002">
    <property type="term" value="F:serine-type D-Ala-D-Ala carboxypeptidase activity"/>
    <property type="evidence" value="ECO:0007669"/>
    <property type="project" value="UniProtKB-EC"/>
</dbReference>
<comment type="similarity">
    <text evidence="1">Belongs to the peptidase S13 family.</text>
</comment>
<dbReference type="PANTHER" id="PTHR30023">
    <property type="entry name" value="D-ALANYL-D-ALANINE CARBOXYPEPTIDASE"/>
    <property type="match status" value="1"/>
</dbReference>
<keyword evidence="4" id="KW-1133">Transmembrane helix</keyword>
<evidence type="ECO:0000313" key="6">
    <source>
        <dbReference type="Proteomes" id="UP001220022"/>
    </source>
</evidence>
<protein>
    <submittedName>
        <fullName evidence="5">D-alanyl-D-alanine carboxypeptidase/D-alanyl-D-alanine-endopeptidase</fullName>
        <ecNumber evidence="5">3.4.16.4</ecNumber>
    </submittedName>
</protein>
<dbReference type="Proteomes" id="UP001220022">
    <property type="component" value="Unassembled WGS sequence"/>
</dbReference>
<dbReference type="NCBIfam" id="TIGR00666">
    <property type="entry name" value="PBP4"/>
    <property type="match status" value="1"/>
</dbReference>
<evidence type="ECO:0000313" key="5">
    <source>
        <dbReference type="EMBL" id="MDF2260679.1"/>
    </source>
</evidence>